<dbReference type="Pfam" id="PF12728">
    <property type="entry name" value="HTH_17"/>
    <property type="match status" value="1"/>
</dbReference>
<accession>A0A2H0BXE4</accession>
<protein>
    <recommendedName>
        <fullName evidence="1">Helix-turn-helix domain-containing protein</fullName>
    </recommendedName>
</protein>
<evidence type="ECO:0000313" key="2">
    <source>
        <dbReference type="EMBL" id="PIP61638.1"/>
    </source>
</evidence>
<dbReference type="InterPro" id="IPR010093">
    <property type="entry name" value="SinI_DNA-bd"/>
</dbReference>
<dbReference type="EMBL" id="PCTA01000022">
    <property type="protein sequence ID" value="PIP61638.1"/>
    <property type="molecule type" value="Genomic_DNA"/>
</dbReference>
<reference evidence="2 3" key="1">
    <citation type="submission" date="2017-09" db="EMBL/GenBank/DDBJ databases">
        <title>Depth-based differentiation of microbial function through sediment-hosted aquifers and enrichment of novel symbionts in the deep terrestrial subsurface.</title>
        <authorList>
            <person name="Probst A.J."/>
            <person name="Ladd B."/>
            <person name="Jarett J.K."/>
            <person name="Geller-Mcgrath D.E."/>
            <person name="Sieber C.M."/>
            <person name="Emerson J.B."/>
            <person name="Anantharaman K."/>
            <person name="Thomas B.C."/>
            <person name="Malmstrom R."/>
            <person name="Stieglmeier M."/>
            <person name="Klingl A."/>
            <person name="Woyke T."/>
            <person name="Ryan C.M."/>
            <person name="Banfield J.F."/>
        </authorList>
    </citation>
    <scope>NUCLEOTIDE SEQUENCE [LARGE SCALE GENOMIC DNA]</scope>
    <source>
        <strain evidence="2">CG22_combo_CG10-13_8_21_14_all_38_20</strain>
    </source>
</reference>
<name>A0A2H0BXE4_9BACT</name>
<evidence type="ECO:0000313" key="3">
    <source>
        <dbReference type="Proteomes" id="UP000231246"/>
    </source>
</evidence>
<dbReference type="AlphaFoldDB" id="A0A2H0BXE4"/>
<dbReference type="NCBIfam" id="TIGR01764">
    <property type="entry name" value="excise"/>
    <property type="match status" value="1"/>
</dbReference>
<sequence length="88" mass="10081">MLSNLNTAKAYTPEQVAQMLQLSTNTVYGLINRGEIMAKKIGKLYRISAPSLSFFFTGLDYDLYQADQEDRKLLTKVEEEITKTRENL</sequence>
<evidence type="ECO:0000259" key="1">
    <source>
        <dbReference type="Pfam" id="PF12728"/>
    </source>
</evidence>
<gene>
    <name evidence="2" type="ORF">COW99_03285</name>
</gene>
<organism evidence="2 3">
    <name type="scientific">Candidatus Roizmanbacteria bacterium CG22_combo_CG10-13_8_21_14_all_38_20</name>
    <dbReference type="NCBI Taxonomy" id="1974862"/>
    <lineage>
        <taxon>Bacteria</taxon>
        <taxon>Candidatus Roizmaniibacteriota</taxon>
    </lineage>
</organism>
<dbReference type="Proteomes" id="UP000231246">
    <property type="component" value="Unassembled WGS sequence"/>
</dbReference>
<dbReference type="InterPro" id="IPR041657">
    <property type="entry name" value="HTH_17"/>
</dbReference>
<proteinExistence type="predicted"/>
<comment type="caution">
    <text evidence="2">The sequence shown here is derived from an EMBL/GenBank/DDBJ whole genome shotgun (WGS) entry which is preliminary data.</text>
</comment>
<feature type="domain" description="Helix-turn-helix" evidence="1">
    <location>
        <begin position="11"/>
        <end position="48"/>
    </location>
</feature>
<dbReference type="GO" id="GO:0003677">
    <property type="term" value="F:DNA binding"/>
    <property type="evidence" value="ECO:0007669"/>
    <property type="project" value="InterPro"/>
</dbReference>